<evidence type="ECO:0000256" key="8">
    <source>
        <dbReference type="SAM" id="SignalP"/>
    </source>
</evidence>
<dbReference type="EMBL" id="MU004318">
    <property type="protein sequence ID" value="KAF2658148.1"/>
    <property type="molecule type" value="Genomic_DNA"/>
</dbReference>
<accession>A0A6A6TGS4</accession>
<dbReference type="SUPFAM" id="SSF103473">
    <property type="entry name" value="MFS general substrate transporter"/>
    <property type="match status" value="1"/>
</dbReference>
<keyword evidence="8" id="KW-0732">Signal</keyword>
<feature type="transmembrane region" description="Helical" evidence="7">
    <location>
        <begin position="50"/>
        <end position="67"/>
    </location>
</feature>
<evidence type="ECO:0000256" key="1">
    <source>
        <dbReference type="ARBA" id="ARBA00004141"/>
    </source>
</evidence>
<evidence type="ECO:0000256" key="6">
    <source>
        <dbReference type="SAM" id="MobiDB-lite"/>
    </source>
</evidence>
<evidence type="ECO:0000259" key="9">
    <source>
        <dbReference type="PROSITE" id="PS50850"/>
    </source>
</evidence>
<evidence type="ECO:0000313" key="10">
    <source>
        <dbReference type="EMBL" id="KAF2658148.1"/>
    </source>
</evidence>
<evidence type="ECO:0000256" key="7">
    <source>
        <dbReference type="SAM" id="Phobius"/>
    </source>
</evidence>
<feature type="transmembrane region" description="Helical" evidence="7">
    <location>
        <begin position="180"/>
        <end position="204"/>
    </location>
</feature>
<keyword evidence="2" id="KW-0813">Transport</keyword>
<dbReference type="GO" id="GO:0016020">
    <property type="term" value="C:membrane"/>
    <property type="evidence" value="ECO:0007669"/>
    <property type="project" value="UniProtKB-SubCell"/>
</dbReference>
<gene>
    <name evidence="10" type="ORF">K491DRAFT_766883</name>
</gene>
<feature type="transmembrane region" description="Helical" evidence="7">
    <location>
        <begin position="285"/>
        <end position="309"/>
    </location>
</feature>
<keyword evidence="4 7" id="KW-1133">Transmembrane helix</keyword>
<feature type="transmembrane region" description="Helical" evidence="7">
    <location>
        <begin position="339"/>
        <end position="359"/>
    </location>
</feature>
<dbReference type="PANTHER" id="PTHR23504:SF16">
    <property type="entry name" value="TRANSPORTER, PUTATIVE (AFU_ORTHOLOGUE AFUA_1G13970)-RELATED"/>
    <property type="match status" value="1"/>
</dbReference>
<feature type="domain" description="Major facilitator superfamily (MFS) profile" evidence="9">
    <location>
        <begin position="6"/>
        <end position="501"/>
    </location>
</feature>
<protein>
    <submittedName>
        <fullName evidence="10">MFS general substrate transporter</fullName>
    </submittedName>
</protein>
<proteinExistence type="predicted"/>
<evidence type="ECO:0000256" key="3">
    <source>
        <dbReference type="ARBA" id="ARBA00022692"/>
    </source>
</evidence>
<feature type="signal peptide" evidence="8">
    <location>
        <begin position="1"/>
        <end position="18"/>
    </location>
</feature>
<keyword evidence="3 7" id="KW-0812">Transmembrane</keyword>
<dbReference type="Pfam" id="PF07690">
    <property type="entry name" value="MFS_1"/>
    <property type="match status" value="1"/>
</dbReference>
<feature type="transmembrane region" description="Helical" evidence="7">
    <location>
        <begin position="79"/>
        <end position="99"/>
    </location>
</feature>
<evidence type="ECO:0000256" key="2">
    <source>
        <dbReference type="ARBA" id="ARBA00022448"/>
    </source>
</evidence>
<feature type="transmembrane region" description="Helical" evidence="7">
    <location>
        <begin position="395"/>
        <end position="414"/>
    </location>
</feature>
<dbReference type="PRINTS" id="PR01035">
    <property type="entry name" value="TCRTETA"/>
</dbReference>
<name>A0A6A6TGS4_9PLEO</name>
<dbReference type="InterPro" id="IPR001958">
    <property type="entry name" value="Tet-R_TetA/multi-R_MdtG-like"/>
</dbReference>
<feature type="transmembrane region" description="Helical" evidence="7">
    <location>
        <begin position="371"/>
        <end position="389"/>
    </location>
</feature>
<dbReference type="OrthoDB" id="10262656at2759"/>
<evidence type="ECO:0000313" key="11">
    <source>
        <dbReference type="Proteomes" id="UP000799324"/>
    </source>
</evidence>
<feature type="region of interest" description="Disordered" evidence="6">
    <location>
        <begin position="236"/>
        <end position="263"/>
    </location>
</feature>
<comment type="subcellular location">
    <subcellularLocation>
        <location evidence="1">Membrane</location>
        <topology evidence="1">Multi-pass membrane protein</topology>
    </subcellularLocation>
</comment>
<feature type="transmembrane region" description="Helical" evidence="7">
    <location>
        <begin position="477"/>
        <end position="496"/>
    </location>
</feature>
<dbReference type="PANTHER" id="PTHR23504">
    <property type="entry name" value="MAJOR FACILITATOR SUPERFAMILY DOMAIN-CONTAINING PROTEIN 10"/>
    <property type="match status" value="1"/>
</dbReference>
<feature type="transmembrane region" description="Helical" evidence="7">
    <location>
        <begin position="105"/>
        <end position="125"/>
    </location>
</feature>
<dbReference type="Proteomes" id="UP000799324">
    <property type="component" value="Unassembled WGS sequence"/>
</dbReference>
<feature type="transmembrane region" description="Helical" evidence="7">
    <location>
        <begin position="137"/>
        <end position="160"/>
    </location>
</feature>
<sequence length="515" mass="55755">MPHKTQIFILFLSRLVDFWQMSSLQSYMVYQLRAFDSALSEATISHQAGILQGSFTAAQIITSVLWGRAADSPTMGRKSVLLIGLVGTAISCVGVGFSATFGQAVLWRLLGGAVNGTVGAARTMVAETVPKQWHSRAFLLLPVAFNVASILGPLVGGLLVEPAKTYPATFGEVEWMQNHPYVLPSLLSAALLIGEACLVMRFLVETLPTMGEVRGIELYFEDMVYGIKSILSSNGGYAPPSDKETEDQQLLRPPKRSVSGMQNEFSLDTKSPQQLPFKQIWTPNVLWTLLSVAMFDFHMGAFNSLWIIFLTTARSTESRIMSITHFTGGLSFSPGPLSLSLSILGILGLLLQIVLYPWANSKYGLMRCFRLSLFLFPLAYFLAPYLALIPSTSPTPAAAAGCWIWLGISAVLTLQVTARTFALPASIILVNNASPHPSVLGTIHGVGQATSSAFRTIGPVASGYWYGLGLKRDMVGLSWWLVAAFSAVGCVTSFWVRNGDGHEIMLPGEDASDLG</sequence>
<feature type="chain" id="PRO_5025564455" evidence="8">
    <location>
        <begin position="19"/>
        <end position="515"/>
    </location>
</feature>
<dbReference type="GO" id="GO:0022857">
    <property type="term" value="F:transmembrane transporter activity"/>
    <property type="evidence" value="ECO:0007669"/>
    <property type="project" value="InterPro"/>
</dbReference>
<keyword evidence="11" id="KW-1185">Reference proteome</keyword>
<evidence type="ECO:0000256" key="5">
    <source>
        <dbReference type="ARBA" id="ARBA00023136"/>
    </source>
</evidence>
<dbReference type="PROSITE" id="PS50850">
    <property type="entry name" value="MFS"/>
    <property type="match status" value="1"/>
</dbReference>
<organism evidence="10 11">
    <name type="scientific">Lophiostoma macrostomum CBS 122681</name>
    <dbReference type="NCBI Taxonomy" id="1314788"/>
    <lineage>
        <taxon>Eukaryota</taxon>
        <taxon>Fungi</taxon>
        <taxon>Dikarya</taxon>
        <taxon>Ascomycota</taxon>
        <taxon>Pezizomycotina</taxon>
        <taxon>Dothideomycetes</taxon>
        <taxon>Pleosporomycetidae</taxon>
        <taxon>Pleosporales</taxon>
        <taxon>Lophiostomataceae</taxon>
        <taxon>Lophiostoma</taxon>
    </lineage>
</organism>
<dbReference type="InterPro" id="IPR011701">
    <property type="entry name" value="MFS"/>
</dbReference>
<dbReference type="AlphaFoldDB" id="A0A6A6TGS4"/>
<dbReference type="InterPro" id="IPR036259">
    <property type="entry name" value="MFS_trans_sf"/>
</dbReference>
<dbReference type="InterPro" id="IPR020846">
    <property type="entry name" value="MFS_dom"/>
</dbReference>
<evidence type="ECO:0000256" key="4">
    <source>
        <dbReference type="ARBA" id="ARBA00022989"/>
    </source>
</evidence>
<reference evidence="10" key="1">
    <citation type="journal article" date="2020" name="Stud. Mycol.">
        <title>101 Dothideomycetes genomes: a test case for predicting lifestyles and emergence of pathogens.</title>
        <authorList>
            <person name="Haridas S."/>
            <person name="Albert R."/>
            <person name="Binder M."/>
            <person name="Bloem J."/>
            <person name="Labutti K."/>
            <person name="Salamov A."/>
            <person name="Andreopoulos B."/>
            <person name="Baker S."/>
            <person name="Barry K."/>
            <person name="Bills G."/>
            <person name="Bluhm B."/>
            <person name="Cannon C."/>
            <person name="Castanera R."/>
            <person name="Culley D."/>
            <person name="Daum C."/>
            <person name="Ezra D."/>
            <person name="Gonzalez J."/>
            <person name="Henrissat B."/>
            <person name="Kuo A."/>
            <person name="Liang C."/>
            <person name="Lipzen A."/>
            <person name="Lutzoni F."/>
            <person name="Magnuson J."/>
            <person name="Mondo S."/>
            <person name="Nolan M."/>
            <person name="Ohm R."/>
            <person name="Pangilinan J."/>
            <person name="Park H.-J."/>
            <person name="Ramirez L."/>
            <person name="Alfaro M."/>
            <person name="Sun H."/>
            <person name="Tritt A."/>
            <person name="Yoshinaga Y."/>
            <person name="Zwiers L.-H."/>
            <person name="Turgeon B."/>
            <person name="Goodwin S."/>
            <person name="Spatafora J."/>
            <person name="Crous P."/>
            <person name="Grigoriev I."/>
        </authorList>
    </citation>
    <scope>NUCLEOTIDE SEQUENCE</scope>
    <source>
        <strain evidence="10">CBS 122681</strain>
    </source>
</reference>
<dbReference type="Gene3D" id="1.20.1250.20">
    <property type="entry name" value="MFS general substrate transporter like domains"/>
    <property type="match status" value="1"/>
</dbReference>
<keyword evidence="5 7" id="KW-0472">Membrane</keyword>